<dbReference type="AlphaFoldDB" id="A0A6J5WDH2"/>
<proteinExistence type="predicted"/>
<dbReference type="EMBL" id="CAEKKB010000002">
    <property type="protein sequence ID" value="CAB4299579.1"/>
    <property type="molecule type" value="Genomic_DNA"/>
</dbReference>
<dbReference type="OrthoDB" id="1915375at2759"/>
<name>A0A6J5WDH2_PRUAR</name>
<sequence length="111" mass="12526">MANQHSSFLAKSRRPISVMLLILRRGRRRTNAIAIETRRAKENCALRCLSSTCYELVYESDPLEEGEKDLVRGQEFKYCMHNVGGSHQGQSPVGEDRSLMGIEGYNGGMDF</sequence>
<keyword evidence="2" id="KW-1185">Reference proteome</keyword>
<gene>
    <name evidence="1" type="ORF">ORAREDHAP_LOCUS14124</name>
</gene>
<dbReference type="Pfam" id="PF16029">
    <property type="entry name" value="DUF4787"/>
    <property type="match status" value="1"/>
</dbReference>
<protein>
    <submittedName>
        <fullName evidence="1">Uncharacterized protein</fullName>
    </submittedName>
</protein>
<evidence type="ECO:0000313" key="1">
    <source>
        <dbReference type="EMBL" id="CAB4299579.1"/>
    </source>
</evidence>
<organism evidence="1 2">
    <name type="scientific">Prunus armeniaca</name>
    <name type="common">Apricot</name>
    <name type="synonym">Armeniaca vulgaris</name>
    <dbReference type="NCBI Taxonomy" id="36596"/>
    <lineage>
        <taxon>Eukaryota</taxon>
        <taxon>Viridiplantae</taxon>
        <taxon>Streptophyta</taxon>
        <taxon>Embryophyta</taxon>
        <taxon>Tracheophyta</taxon>
        <taxon>Spermatophyta</taxon>
        <taxon>Magnoliopsida</taxon>
        <taxon>eudicotyledons</taxon>
        <taxon>Gunneridae</taxon>
        <taxon>Pentapetalae</taxon>
        <taxon>rosids</taxon>
        <taxon>fabids</taxon>
        <taxon>Rosales</taxon>
        <taxon>Rosaceae</taxon>
        <taxon>Amygdaloideae</taxon>
        <taxon>Amygdaleae</taxon>
        <taxon>Prunus</taxon>
    </lineage>
</organism>
<reference evidence="2" key="1">
    <citation type="journal article" date="2020" name="Genome Biol.">
        <title>Gamete binning: chromosome-level and haplotype-resolved genome assembly enabled by high-throughput single-cell sequencing of gamete genomes.</title>
        <authorList>
            <person name="Campoy J.A."/>
            <person name="Sun H."/>
            <person name="Goel M."/>
            <person name="Jiao W.-B."/>
            <person name="Folz-Donahue K."/>
            <person name="Wang N."/>
            <person name="Rubio M."/>
            <person name="Liu C."/>
            <person name="Kukat C."/>
            <person name="Ruiz D."/>
            <person name="Huettel B."/>
            <person name="Schneeberger K."/>
        </authorList>
    </citation>
    <scope>NUCLEOTIDE SEQUENCE [LARGE SCALE GENOMIC DNA]</scope>
    <source>
        <strain evidence="2">cv. Rojo Pasion</strain>
    </source>
</reference>
<accession>A0A6J5WDH2</accession>
<dbReference type="PANTHER" id="PTHR35455:SF1">
    <property type="entry name" value="AGAP005842-PA"/>
    <property type="match status" value="1"/>
</dbReference>
<dbReference type="InterPro" id="IPR031985">
    <property type="entry name" value="DUF4787"/>
</dbReference>
<evidence type="ECO:0000313" key="2">
    <source>
        <dbReference type="Proteomes" id="UP000507245"/>
    </source>
</evidence>
<dbReference type="PANTHER" id="PTHR35455">
    <property type="entry name" value="UNNAMED PRODUCT"/>
    <property type="match status" value="1"/>
</dbReference>
<dbReference type="Proteomes" id="UP000507245">
    <property type="component" value="Unassembled WGS sequence"/>
</dbReference>